<keyword evidence="1" id="KW-1185">Reference proteome</keyword>
<organism evidence="2">
    <name type="scientific">Strongyloides stercoralis</name>
    <name type="common">Threadworm</name>
    <dbReference type="NCBI Taxonomy" id="6248"/>
    <lineage>
        <taxon>Eukaryota</taxon>
        <taxon>Metazoa</taxon>
        <taxon>Ecdysozoa</taxon>
        <taxon>Nematoda</taxon>
        <taxon>Chromadorea</taxon>
        <taxon>Rhabditida</taxon>
        <taxon>Tylenchina</taxon>
        <taxon>Panagrolaimomorpha</taxon>
        <taxon>Strongyloidoidea</taxon>
        <taxon>Strongyloididae</taxon>
        <taxon>Strongyloides</taxon>
    </lineage>
</organism>
<evidence type="ECO:0000313" key="1">
    <source>
        <dbReference type="Proteomes" id="UP000035681"/>
    </source>
</evidence>
<dbReference type="WBParaSite" id="TCONS_00016046.p1">
    <property type="protein sequence ID" value="TCONS_00016046.p1"/>
    <property type="gene ID" value="XLOC_010637"/>
</dbReference>
<dbReference type="AlphaFoldDB" id="A0A0K0ELD1"/>
<evidence type="ECO:0000313" key="3">
    <source>
        <dbReference type="WBParaSite" id="TCONS_00016046.p1"/>
    </source>
</evidence>
<proteinExistence type="predicted"/>
<accession>A0A0K0ELD1</accession>
<dbReference type="Proteomes" id="UP000035681">
    <property type="component" value="Unplaced"/>
</dbReference>
<reference evidence="2" key="1">
    <citation type="submission" date="2015-08" db="UniProtKB">
        <authorList>
            <consortium name="WormBaseParasite"/>
        </authorList>
    </citation>
    <scope>IDENTIFICATION</scope>
</reference>
<protein>
    <submittedName>
        <fullName evidence="3">SARAH domain-containing protein</fullName>
    </submittedName>
    <submittedName>
        <fullName evidence="2">SH2 domain-containing protein</fullName>
    </submittedName>
</protein>
<sequence>MNRNIKYRSVAYGTWHVGDARKFVEEKFNSNINFKSKDVKFQKLLSKDETITNKNDQNFLTLQISPDSDVLFKDELKSITPIMEVPINLKFLSSFDYYNQEDTLLTVSTTETDSLQFDSLKKRKQISINNQHSMADSGIADNSDSSPEGDWYSSTEYIQYCKKMQQTANTEDDFSFSSTISNTKKDDNNHCCSLETIYQNSVSSKLNNPITNKNISPTITFNDPYNKPLKVTSKLNTKNVPPYKLRSTMTEPCQIVSLKNAYFNCNNQSNNLNYYERNCIINSPLNNILCTNYCKPHCKTNTNTVVNNLPKKDSQYSTNCNIFPVLNDSLNNPQENLIISKENSKYCTNLPPYEDKNNLMYSYNSIDKRRAKSVEANVSHSVISNDQGYNTMRIKNLKNPLNTIMRKELKSNLFYDNSNNKCEFINNSKDRNSIIENCDNKKDKSFSAIKSTKNFFHRIFTNSTSTLPKKWKKSNDKNISKNEELINENWLNINSVNALKRYSTIHRTKTDTNYIINSTLYNDLLKKQYQSTIHINNHVHHFNNENIYKDLSIDKSLSQKSSSDSCYTSTISSNSPTYTINNKSIIEKLKEERLIKEKDYPSIEDFKNWNEIHNYLKNELEVIREKDYRILEKLRYTEEEINKYKKSLI</sequence>
<evidence type="ECO:0000313" key="2">
    <source>
        <dbReference type="WBParaSite" id="SSTP_0001027400.1"/>
    </source>
</evidence>
<name>A0A0K0ELD1_STRER</name>
<dbReference type="WBParaSite" id="SSTP_0001027400.1">
    <property type="protein sequence ID" value="SSTP_0001027400.1"/>
    <property type="gene ID" value="SSTP_0001027400"/>
</dbReference>